<evidence type="ECO:0000313" key="2">
    <source>
        <dbReference type="Proteomes" id="UP001500866"/>
    </source>
</evidence>
<evidence type="ECO:0000313" key="1">
    <source>
        <dbReference type="EMBL" id="GAA0596667.1"/>
    </source>
</evidence>
<comment type="caution">
    <text evidence="1">The sequence shown here is derived from an EMBL/GenBank/DDBJ whole genome shotgun (WGS) entry which is preliminary data.</text>
</comment>
<reference evidence="1 2" key="1">
    <citation type="journal article" date="2019" name="Int. J. Syst. Evol. Microbiol.">
        <title>The Global Catalogue of Microorganisms (GCM) 10K type strain sequencing project: providing services to taxonomists for standard genome sequencing and annotation.</title>
        <authorList>
            <consortium name="The Broad Institute Genomics Platform"/>
            <consortium name="The Broad Institute Genome Sequencing Center for Infectious Disease"/>
            <person name="Wu L."/>
            <person name="Ma J."/>
        </authorList>
    </citation>
    <scope>NUCLEOTIDE SEQUENCE [LARGE SCALE GENOMIC DNA]</scope>
    <source>
        <strain evidence="1 2">JCM 15395</strain>
    </source>
</reference>
<gene>
    <name evidence="1" type="ORF">GCM10009001_11030</name>
</gene>
<dbReference type="Proteomes" id="UP001500866">
    <property type="component" value="Unassembled WGS sequence"/>
</dbReference>
<sequence length="60" mass="6901">MWAFPTFAIVLLLEITLAKGRIKIKKSWFTNDVILQIYFCFGNKNDMPKKISPIVRPTGS</sequence>
<proteinExistence type="predicted"/>
<keyword evidence="2" id="KW-1185">Reference proteome</keyword>
<organism evidence="1 2">
    <name type="scientific">Virgibacillus siamensis</name>
    <dbReference type="NCBI Taxonomy" id="480071"/>
    <lineage>
        <taxon>Bacteria</taxon>
        <taxon>Bacillati</taxon>
        <taxon>Bacillota</taxon>
        <taxon>Bacilli</taxon>
        <taxon>Bacillales</taxon>
        <taxon>Bacillaceae</taxon>
        <taxon>Virgibacillus</taxon>
    </lineage>
</organism>
<accession>A0ABN1FSA5</accession>
<dbReference type="EMBL" id="BAAADS010000006">
    <property type="protein sequence ID" value="GAA0596667.1"/>
    <property type="molecule type" value="Genomic_DNA"/>
</dbReference>
<protein>
    <submittedName>
        <fullName evidence="1">Uncharacterized protein</fullName>
    </submittedName>
</protein>
<name>A0ABN1FSA5_9BACI</name>